<evidence type="ECO:0000256" key="1">
    <source>
        <dbReference type="SAM" id="MobiDB-lite"/>
    </source>
</evidence>
<name>A0AA35MDS1_9HYPO</name>
<evidence type="ECO:0000313" key="2">
    <source>
        <dbReference type="EMBL" id="CAI6094714.1"/>
    </source>
</evidence>
<dbReference type="PANTHER" id="PTHR38166:SF1">
    <property type="entry name" value="C2H2-TYPE DOMAIN-CONTAINING PROTEIN"/>
    <property type="match status" value="1"/>
</dbReference>
<protein>
    <recommendedName>
        <fullName evidence="4">C2H2-type domain-containing protein</fullName>
    </recommendedName>
</protein>
<reference evidence="2" key="1">
    <citation type="submission" date="2023-01" db="EMBL/GenBank/DDBJ databases">
        <authorList>
            <person name="Piombo E."/>
        </authorList>
    </citation>
    <scope>NUCLEOTIDE SEQUENCE</scope>
</reference>
<evidence type="ECO:0008006" key="4">
    <source>
        <dbReference type="Google" id="ProtNLM"/>
    </source>
</evidence>
<accession>A0AA35MDS1</accession>
<gene>
    <name evidence="2" type="ORF">CCHLO57077_00012140</name>
</gene>
<dbReference type="Proteomes" id="UP001160390">
    <property type="component" value="Unassembled WGS sequence"/>
</dbReference>
<proteinExistence type="predicted"/>
<comment type="caution">
    <text evidence="2">The sequence shown here is derived from an EMBL/GenBank/DDBJ whole genome shotgun (WGS) entry which is preliminary data.</text>
</comment>
<keyword evidence="3" id="KW-1185">Reference proteome</keyword>
<dbReference type="AlphaFoldDB" id="A0AA35MDS1"/>
<feature type="region of interest" description="Disordered" evidence="1">
    <location>
        <begin position="1"/>
        <end position="31"/>
    </location>
</feature>
<organism evidence="2 3">
    <name type="scientific">Clonostachys chloroleuca</name>
    <dbReference type="NCBI Taxonomy" id="1926264"/>
    <lineage>
        <taxon>Eukaryota</taxon>
        <taxon>Fungi</taxon>
        <taxon>Dikarya</taxon>
        <taxon>Ascomycota</taxon>
        <taxon>Pezizomycotina</taxon>
        <taxon>Sordariomycetes</taxon>
        <taxon>Hypocreomycetidae</taxon>
        <taxon>Hypocreales</taxon>
        <taxon>Bionectriaceae</taxon>
        <taxon>Clonostachys</taxon>
    </lineage>
</organism>
<dbReference type="EMBL" id="CABFNP030001260">
    <property type="protein sequence ID" value="CAI6094714.1"/>
    <property type="molecule type" value="Genomic_DNA"/>
</dbReference>
<evidence type="ECO:0000313" key="3">
    <source>
        <dbReference type="Proteomes" id="UP001160390"/>
    </source>
</evidence>
<sequence length="402" mass="44752">MSKRGVPIPSTPTHLWPVPKRNRPSARTERSISLDIPPDDVEITEVFACPFFRRDPVRHIACLSRKLKRIGDVKQHIHRRHLNDIVQCPSCNLTFGSSIDLDEHANLSRCSAATSYTIRQSIPEKLRARAPRGMPPTDMYSELCDILFGKQETPLEPYLGPILLESNALLWSFWQSEKASLVQTAVKDQSASSTSRDVSAIVLTIVDQLRMRFEQHVKALRFGEPPSTPASMTLSNIQEEILQANPLSMQIFGYKQTSDVSFESQLPTTEGSCNSISLLACEGSAVSINDGEDYEQIYVHCQVRERFTPSWGPDAKLCIEELASRGQEACRATKQETVLCRKGNTVITSQVIGKSEDTVTSCGNVAASAGRIMDKCYHQDNTVVGFAIAMGTYTFRVDIRPE</sequence>
<dbReference type="PANTHER" id="PTHR38166">
    <property type="entry name" value="C2H2-TYPE DOMAIN-CONTAINING PROTEIN-RELATED"/>
    <property type="match status" value="1"/>
</dbReference>